<dbReference type="PANTHER" id="PTHR43201">
    <property type="entry name" value="ACYL-COA SYNTHETASE"/>
    <property type="match status" value="1"/>
</dbReference>
<dbReference type="SUPFAM" id="SSF56801">
    <property type="entry name" value="Acetyl-CoA synthetase-like"/>
    <property type="match status" value="1"/>
</dbReference>
<dbReference type="Proteomes" id="UP001589788">
    <property type="component" value="Unassembled WGS sequence"/>
</dbReference>
<dbReference type="EC" id="6.2.1.3" evidence="5"/>
<dbReference type="InterPro" id="IPR042099">
    <property type="entry name" value="ANL_N_sf"/>
</dbReference>
<dbReference type="Pfam" id="PF00501">
    <property type="entry name" value="AMP-binding"/>
    <property type="match status" value="1"/>
</dbReference>
<evidence type="ECO:0000259" key="4">
    <source>
        <dbReference type="Pfam" id="PF13193"/>
    </source>
</evidence>
<evidence type="ECO:0000256" key="1">
    <source>
        <dbReference type="ARBA" id="ARBA00006432"/>
    </source>
</evidence>
<feature type="domain" description="AMP-binding enzyme C-terminal" evidence="4">
    <location>
        <begin position="440"/>
        <end position="518"/>
    </location>
</feature>
<feature type="domain" description="AMP-dependent synthetase/ligase" evidence="3">
    <location>
        <begin position="14"/>
        <end position="389"/>
    </location>
</feature>
<name>A0ABV6C4P4_9ACTN</name>
<dbReference type="CDD" id="cd17631">
    <property type="entry name" value="FACL_FadD13-like"/>
    <property type="match status" value="1"/>
</dbReference>
<dbReference type="InterPro" id="IPR045851">
    <property type="entry name" value="AMP-bd_C_sf"/>
</dbReference>
<keyword evidence="6" id="KW-1185">Reference proteome</keyword>
<dbReference type="NCBIfam" id="NF004837">
    <property type="entry name" value="PRK06187.1"/>
    <property type="match status" value="1"/>
</dbReference>
<proteinExistence type="inferred from homology"/>
<dbReference type="Gene3D" id="3.30.300.30">
    <property type="match status" value="1"/>
</dbReference>
<sequence length="537" mass="57221">MLEDVAPFAPATFLRQQVEAHPEAPMLLAGDDQRTWAEFASRAAQVAQALRAEGVGPGDRVAFVDRNGLPHFETLFGCALLGAVHVAVNWRLAPGEVGAVLADAQARVVVADPGAGGVGGRLLPDQLAATGARRLVLLGPLPEGSAPDVPVVGYEAWLADRPAEDPGHQPALAEPAIQLYTSGTTGQPKGVVLSQANLATAMATARRVFGIRADTVSLVAMPLFHIGGIGWALAAMSQGGTSVVLRDVDPGVVLDLVERHRVTETFVVPAVLMALLAHPRIQDADLSSLRTVFYGASPIAEDVLVRCLDRFGCGFAQLYGMTETTGAITMLAPEDHDPSGPRRHLLRSAGRPLPGVELRVVDPADGRLLPPGQVGEVQTRSPFTMLGYFRKPEETAATIDPEGWLRTGDAGSLDEEGYLFLHDRIKDMIVSGGENVYPAEVENVLLGHPQVADAAVIGVPDDRWGETVKAVVVPAPGAPPADELAPALLAYCRERLAHYKCPTSVDLVPSLPRNPTGKVLKRVLREPYWQGHERRIR</sequence>
<keyword evidence="2 5" id="KW-0436">Ligase</keyword>
<reference evidence="5 6" key="1">
    <citation type="submission" date="2024-09" db="EMBL/GenBank/DDBJ databases">
        <authorList>
            <person name="Sun Q."/>
            <person name="Mori K."/>
        </authorList>
    </citation>
    <scope>NUCLEOTIDE SEQUENCE [LARGE SCALE GENOMIC DNA]</scope>
    <source>
        <strain evidence="5 6">JCM 15389</strain>
    </source>
</reference>
<dbReference type="Pfam" id="PF13193">
    <property type="entry name" value="AMP-binding_C"/>
    <property type="match status" value="1"/>
</dbReference>
<comment type="similarity">
    <text evidence="1">Belongs to the ATP-dependent AMP-binding enzyme family.</text>
</comment>
<evidence type="ECO:0000256" key="2">
    <source>
        <dbReference type="ARBA" id="ARBA00022598"/>
    </source>
</evidence>
<accession>A0ABV6C4P4</accession>
<dbReference type="InterPro" id="IPR000873">
    <property type="entry name" value="AMP-dep_synth/lig_dom"/>
</dbReference>
<evidence type="ECO:0000313" key="6">
    <source>
        <dbReference type="Proteomes" id="UP001589788"/>
    </source>
</evidence>
<gene>
    <name evidence="5" type="ORF">ACFFRE_06560</name>
</gene>
<organism evidence="5 6">
    <name type="scientific">Aciditerrimonas ferrireducens</name>
    <dbReference type="NCBI Taxonomy" id="667306"/>
    <lineage>
        <taxon>Bacteria</taxon>
        <taxon>Bacillati</taxon>
        <taxon>Actinomycetota</taxon>
        <taxon>Acidimicrobiia</taxon>
        <taxon>Acidimicrobiales</taxon>
        <taxon>Acidimicrobiaceae</taxon>
        <taxon>Aciditerrimonas</taxon>
    </lineage>
</organism>
<dbReference type="Gene3D" id="3.40.50.12780">
    <property type="entry name" value="N-terminal domain of ligase-like"/>
    <property type="match status" value="1"/>
</dbReference>
<protein>
    <submittedName>
        <fullName evidence="5">Long-chain-fatty-acid--CoA ligase</fullName>
        <ecNumber evidence="5">6.2.1.3</ecNumber>
    </submittedName>
</protein>
<evidence type="ECO:0000259" key="3">
    <source>
        <dbReference type="Pfam" id="PF00501"/>
    </source>
</evidence>
<dbReference type="InterPro" id="IPR025110">
    <property type="entry name" value="AMP-bd_C"/>
</dbReference>
<comment type="caution">
    <text evidence="5">The sequence shown here is derived from an EMBL/GenBank/DDBJ whole genome shotgun (WGS) entry which is preliminary data.</text>
</comment>
<dbReference type="EMBL" id="JBHLYQ010000049">
    <property type="protein sequence ID" value="MFC0081806.1"/>
    <property type="molecule type" value="Genomic_DNA"/>
</dbReference>
<dbReference type="RefSeq" id="WP_248107540.1">
    <property type="nucleotide sequence ID" value="NZ_JAKHEX010000010.1"/>
</dbReference>
<dbReference type="GO" id="GO:0004467">
    <property type="term" value="F:long-chain fatty acid-CoA ligase activity"/>
    <property type="evidence" value="ECO:0007669"/>
    <property type="project" value="UniProtKB-EC"/>
</dbReference>
<evidence type="ECO:0000313" key="5">
    <source>
        <dbReference type="EMBL" id="MFC0081806.1"/>
    </source>
</evidence>
<dbReference type="PANTHER" id="PTHR43201:SF5">
    <property type="entry name" value="MEDIUM-CHAIN ACYL-COA LIGASE ACSF2, MITOCHONDRIAL"/>
    <property type="match status" value="1"/>
</dbReference>